<dbReference type="Pfam" id="PF13649">
    <property type="entry name" value="Methyltransf_25"/>
    <property type="match status" value="1"/>
</dbReference>
<dbReference type="GO" id="GO:0008168">
    <property type="term" value="F:methyltransferase activity"/>
    <property type="evidence" value="ECO:0007669"/>
    <property type="project" value="UniProtKB-KW"/>
</dbReference>
<evidence type="ECO:0000256" key="1">
    <source>
        <dbReference type="PROSITE-ProRule" id="PRU00339"/>
    </source>
</evidence>
<comment type="caution">
    <text evidence="3">The sequence shown here is derived from an EMBL/GenBank/DDBJ whole genome shotgun (WGS) entry which is preliminary data.</text>
</comment>
<dbReference type="RefSeq" id="WP_184100797.1">
    <property type="nucleotide sequence ID" value="NZ_JACHHN010000004.1"/>
</dbReference>
<dbReference type="AlphaFoldDB" id="A0A840RDP4"/>
<dbReference type="Pfam" id="PF13432">
    <property type="entry name" value="TPR_16"/>
    <property type="match status" value="1"/>
</dbReference>
<dbReference type="InterPro" id="IPR011990">
    <property type="entry name" value="TPR-like_helical_dom_sf"/>
</dbReference>
<dbReference type="PROSITE" id="PS50005">
    <property type="entry name" value="TPR"/>
    <property type="match status" value="1"/>
</dbReference>
<dbReference type="GO" id="GO:0097363">
    <property type="term" value="F:protein O-acetylglucosaminyltransferase activity"/>
    <property type="evidence" value="ECO:0007669"/>
    <property type="project" value="TreeGrafter"/>
</dbReference>
<feature type="domain" description="Methyltransferase" evidence="2">
    <location>
        <begin position="279"/>
        <end position="367"/>
    </location>
</feature>
<sequence>MTERDAVFASESQIVQQAITLHLHGRLAEAEAAYQAILAHSANALALHGMGILRHQQGNGAEALRYLVDACTQMPDIAGWRNDLGNVLAGQGAQLDAAGQFLAAIERDGSNATYWNNYGAMLQAIGRDNDAGPAFERAVALAPHQIDALDNYGNWLMRHGHEQEGAGYVCRAYVLKPAEGQPPAMRGIAFYRLGRIHDAAQVYRDWLAREPGNPTAAHLLAACSGENVPSRCADDYVQSTFDDYAATFDARLEQLGYAIPQALDDTLAQLAAPRRQWHVLDAGCGTGWCGPFLRGYASALTGVDLSGKMLEQARHRAVYDQLIQAELTAWLDQTPERFDLVCAADLMIYFGDLLPLFAAMHRAMSPGSLLLFSAENTHGPMQEHDFQLLPSGRYGHGHQYLTETLAQSGFVLKQIKQQVVRQEFGRPVPGWVVVATRQP</sequence>
<dbReference type="CDD" id="cd02440">
    <property type="entry name" value="AdoMet_MTases"/>
    <property type="match status" value="1"/>
</dbReference>
<keyword evidence="3" id="KW-0489">Methyltransferase</keyword>
<reference evidence="3 4" key="1">
    <citation type="submission" date="2020-08" db="EMBL/GenBank/DDBJ databases">
        <title>Genomic Encyclopedia of Type Strains, Phase IV (KMG-IV): sequencing the most valuable type-strain genomes for metagenomic binning, comparative biology and taxonomic classification.</title>
        <authorList>
            <person name="Goeker M."/>
        </authorList>
    </citation>
    <scope>NUCLEOTIDE SEQUENCE [LARGE SCALE GENOMIC DNA]</scope>
    <source>
        <strain evidence="3 4">DSM 18233</strain>
    </source>
</reference>
<dbReference type="EMBL" id="JACHHN010000004">
    <property type="protein sequence ID" value="MBB5191609.1"/>
    <property type="molecule type" value="Genomic_DNA"/>
</dbReference>
<dbReference type="Gene3D" id="1.25.40.10">
    <property type="entry name" value="Tetratricopeptide repeat domain"/>
    <property type="match status" value="2"/>
</dbReference>
<dbReference type="Proteomes" id="UP000543030">
    <property type="component" value="Unassembled WGS sequence"/>
</dbReference>
<dbReference type="GO" id="GO:0032259">
    <property type="term" value="P:methylation"/>
    <property type="evidence" value="ECO:0007669"/>
    <property type="project" value="UniProtKB-KW"/>
</dbReference>
<dbReference type="InterPro" id="IPR029063">
    <property type="entry name" value="SAM-dependent_MTases_sf"/>
</dbReference>
<dbReference type="SUPFAM" id="SSF53335">
    <property type="entry name" value="S-adenosyl-L-methionine-dependent methyltransferases"/>
    <property type="match status" value="1"/>
</dbReference>
<evidence type="ECO:0000259" key="2">
    <source>
        <dbReference type="Pfam" id="PF13649"/>
    </source>
</evidence>
<dbReference type="InterPro" id="IPR019734">
    <property type="entry name" value="TPR_rpt"/>
</dbReference>
<dbReference type="SUPFAM" id="SSF48452">
    <property type="entry name" value="TPR-like"/>
    <property type="match status" value="1"/>
</dbReference>
<evidence type="ECO:0000313" key="4">
    <source>
        <dbReference type="Proteomes" id="UP000543030"/>
    </source>
</evidence>
<keyword evidence="1" id="KW-0802">TPR repeat</keyword>
<gene>
    <name evidence="3" type="ORF">HNQ50_002339</name>
</gene>
<keyword evidence="4" id="KW-1185">Reference proteome</keyword>
<proteinExistence type="predicted"/>
<dbReference type="PANTHER" id="PTHR44366:SF1">
    <property type="entry name" value="UDP-N-ACETYLGLUCOSAMINE--PEPTIDE N-ACETYLGLUCOSAMINYLTRANSFERASE 110 KDA SUBUNIT"/>
    <property type="match status" value="1"/>
</dbReference>
<protein>
    <submittedName>
        <fullName evidence="3">Putative TPR repeat methyltransferase</fullName>
    </submittedName>
</protein>
<dbReference type="Gene3D" id="3.40.50.150">
    <property type="entry name" value="Vaccinia Virus protein VP39"/>
    <property type="match status" value="1"/>
</dbReference>
<dbReference type="PANTHER" id="PTHR44366">
    <property type="entry name" value="UDP-N-ACETYLGLUCOSAMINE--PEPTIDE N-ACETYLGLUCOSAMINYLTRANSFERASE 110 KDA SUBUNIT"/>
    <property type="match status" value="1"/>
</dbReference>
<dbReference type="GO" id="GO:0006493">
    <property type="term" value="P:protein O-linked glycosylation"/>
    <property type="evidence" value="ECO:0007669"/>
    <property type="project" value="InterPro"/>
</dbReference>
<evidence type="ECO:0000313" key="3">
    <source>
        <dbReference type="EMBL" id="MBB5191609.1"/>
    </source>
</evidence>
<accession>A0A840RDP4</accession>
<feature type="repeat" description="TPR" evidence="1">
    <location>
        <begin position="112"/>
        <end position="145"/>
    </location>
</feature>
<name>A0A840RDP4_9NEIS</name>
<dbReference type="InterPro" id="IPR041698">
    <property type="entry name" value="Methyltransf_25"/>
</dbReference>
<keyword evidence="3" id="KW-0808">Transferase</keyword>
<dbReference type="InterPro" id="IPR037919">
    <property type="entry name" value="OGT"/>
</dbReference>
<organism evidence="3 4">
    <name type="scientific">Silvimonas terrae</name>
    <dbReference type="NCBI Taxonomy" id="300266"/>
    <lineage>
        <taxon>Bacteria</taxon>
        <taxon>Pseudomonadati</taxon>
        <taxon>Pseudomonadota</taxon>
        <taxon>Betaproteobacteria</taxon>
        <taxon>Neisseriales</taxon>
        <taxon>Chitinibacteraceae</taxon>
        <taxon>Silvimonas</taxon>
    </lineage>
</organism>